<protein>
    <recommendedName>
        <fullName evidence="3">GNAT family acetyltransferase</fullName>
    </recommendedName>
</protein>
<gene>
    <name evidence="1" type="ORF">ERS852407_06123</name>
</gene>
<dbReference type="RefSeq" id="WP_055661002.1">
    <property type="nucleotide sequence ID" value="NZ_CABIXC010000042.1"/>
</dbReference>
<dbReference type="EMBL" id="CYZE01000042">
    <property type="protein sequence ID" value="CUP50473.1"/>
    <property type="molecule type" value="Genomic_DNA"/>
</dbReference>
<proteinExistence type="predicted"/>
<evidence type="ECO:0000313" key="2">
    <source>
        <dbReference type="Proteomes" id="UP000095651"/>
    </source>
</evidence>
<dbReference type="AlphaFoldDB" id="A0A174NPD1"/>
<name>A0A174NPD1_9FIRM</name>
<sequence length="60" mass="7311">MDRTDELFFEIIETYQRHAQTARNAKYQETREMAEILLNMDITAMWFLTQRTPDTRSRLI</sequence>
<dbReference type="Proteomes" id="UP000095651">
    <property type="component" value="Unassembled WGS sequence"/>
</dbReference>
<reference evidence="1 2" key="1">
    <citation type="submission" date="2015-09" db="EMBL/GenBank/DDBJ databases">
        <authorList>
            <consortium name="Pathogen Informatics"/>
        </authorList>
    </citation>
    <scope>NUCLEOTIDE SEQUENCE [LARGE SCALE GENOMIC DNA]</scope>
    <source>
        <strain evidence="1 2">2789STDY5608850</strain>
    </source>
</reference>
<organism evidence="1 2">
    <name type="scientific">Hungatella hathewayi</name>
    <dbReference type="NCBI Taxonomy" id="154046"/>
    <lineage>
        <taxon>Bacteria</taxon>
        <taxon>Bacillati</taxon>
        <taxon>Bacillota</taxon>
        <taxon>Clostridia</taxon>
        <taxon>Lachnospirales</taxon>
        <taxon>Lachnospiraceae</taxon>
        <taxon>Hungatella</taxon>
    </lineage>
</organism>
<evidence type="ECO:0000313" key="1">
    <source>
        <dbReference type="EMBL" id="CUP50473.1"/>
    </source>
</evidence>
<accession>A0A174NPD1</accession>
<evidence type="ECO:0008006" key="3">
    <source>
        <dbReference type="Google" id="ProtNLM"/>
    </source>
</evidence>